<evidence type="ECO:0000313" key="2">
    <source>
        <dbReference type="EMBL" id="EAY10175.1"/>
    </source>
</evidence>
<proteinExistence type="predicted"/>
<sequence length="77" mass="9275">MDKFAKHLHLSKWRKKRYVRKMVYEDIRGSYLLFYDKEISAAEERRTRQNDRTIGDGDAEEQDSCDEESETEENVVE</sequence>
<evidence type="ECO:0000313" key="3">
    <source>
        <dbReference type="Proteomes" id="UP000001542"/>
    </source>
</evidence>
<feature type="compositionally biased region" description="Acidic residues" evidence="1">
    <location>
        <begin position="57"/>
        <end position="77"/>
    </location>
</feature>
<reference evidence="2" key="2">
    <citation type="journal article" date="2007" name="Science">
        <title>Draft genome sequence of the sexually transmitted pathogen Trichomonas vaginalis.</title>
        <authorList>
            <person name="Carlton J.M."/>
            <person name="Hirt R.P."/>
            <person name="Silva J.C."/>
            <person name="Delcher A.L."/>
            <person name="Schatz M."/>
            <person name="Zhao Q."/>
            <person name="Wortman J.R."/>
            <person name="Bidwell S.L."/>
            <person name="Alsmark U.C.M."/>
            <person name="Besteiro S."/>
            <person name="Sicheritz-Ponten T."/>
            <person name="Noel C.J."/>
            <person name="Dacks J.B."/>
            <person name="Foster P.G."/>
            <person name="Simillion C."/>
            <person name="Van de Peer Y."/>
            <person name="Miranda-Saavedra D."/>
            <person name="Barton G.J."/>
            <person name="Westrop G.D."/>
            <person name="Mueller S."/>
            <person name="Dessi D."/>
            <person name="Fiori P.L."/>
            <person name="Ren Q."/>
            <person name="Paulsen I."/>
            <person name="Zhang H."/>
            <person name="Bastida-Corcuera F.D."/>
            <person name="Simoes-Barbosa A."/>
            <person name="Brown M.T."/>
            <person name="Hayes R.D."/>
            <person name="Mukherjee M."/>
            <person name="Okumura C.Y."/>
            <person name="Schneider R."/>
            <person name="Smith A.J."/>
            <person name="Vanacova S."/>
            <person name="Villalvazo M."/>
            <person name="Haas B.J."/>
            <person name="Pertea M."/>
            <person name="Feldblyum T.V."/>
            <person name="Utterback T.R."/>
            <person name="Shu C.L."/>
            <person name="Osoegawa K."/>
            <person name="de Jong P.J."/>
            <person name="Hrdy I."/>
            <person name="Horvathova L."/>
            <person name="Zubacova Z."/>
            <person name="Dolezal P."/>
            <person name="Malik S.B."/>
            <person name="Logsdon J.M. Jr."/>
            <person name="Henze K."/>
            <person name="Gupta A."/>
            <person name="Wang C.C."/>
            <person name="Dunne R.L."/>
            <person name="Upcroft J.A."/>
            <person name="Upcroft P."/>
            <person name="White O."/>
            <person name="Salzberg S.L."/>
            <person name="Tang P."/>
            <person name="Chiu C.-H."/>
            <person name="Lee Y.-S."/>
            <person name="Embley T.M."/>
            <person name="Coombs G.H."/>
            <person name="Mottram J.C."/>
            <person name="Tachezy J."/>
            <person name="Fraser-Liggett C.M."/>
            <person name="Johnson P.J."/>
        </authorList>
    </citation>
    <scope>NUCLEOTIDE SEQUENCE [LARGE SCALE GENOMIC DNA]</scope>
    <source>
        <strain evidence="2">G3</strain>
    </source>
</reference>
<feature type="compositionally biased region" description="Basic and acidic residues" evidence="1">
    <location>
        <begin position="44"/>
        <end position="55"/>
    </location>
</feature>
<name>A2EB35_TRIV3</name>
<feature type="region of interest" description="Disordered" evidence="1">
    <location>
        <begin position="44"/>
        <end position="77"/>
    </location>
</feature>
<dbReference type="Proteomes" id="UP000001542">
    <property type="component" value="Unassembled WGS sequence"/>
</dbReference>
<dbReference type="KEGG" id="tva:4768108"/>
<keyword evidence="3" id="KW-1185">Reference proteome</keyword>
<gene>
    <name evidence="2" type="ORF">TVAG_088910</name>
</gene>
<dbReference type="AlphaFoldDB" id="A2EB35"/>
<dbReference type="VEuPathDB" id="TrichDB:TVAGG3_0397560"/>
<accession>A2EB35</accession>
<dbReference type="VEuPathDB" id="TrichDB:TVAG_088910"/>
<organism evidence="2 3">
    <name type="scientific">Trichomonas vaginalis (strain ATCC PRA-98 / G3)</name>
    <dbReference type="NCBI Taxonomy" id="412133"/>
    <lineage>
        <taxon>Eukaryota</taxon>
        <taxon>Metamonada</taxon>
        <taxon>Parabasalia</taxon>
        <taxon>Trichomonadida</taxon>
        <taxon>Trichomonadidae</taxon>
        <taxon>Trichomonas</taxon>
    </lineage>
</organism>
<dbReference type="RefSeq" id="XP_001322398.1">
    <property type="nucleotide sequence ID" value="XM_001322363.1"/>
</dbReference>
<evidence type="ECO:0000256" key="1">
    <source>
        <dbReference type="SAM" id="MobiDB-lite"/>
    </source>
</evidence>
<dbReference type="EMBL" id="DS113343">
    <property type="protein sequence ID" value="EAY10175.1"/>
    <property type="molecule type" value="Genomic_DNA"/>
</dbReference>
<dbReference type="InParanoid" id="A2EB35"/>
<protein>
    <submittedName>
        <fullName evidence="2">Uncharacterized protein</fullName>
    </submittedName>
</protein>
<reference evidence="2" key="1">
    <citation type="submission" date="2006-10" db="EMBL/GenBank/DDBJ databases">
        <authorList>
            <person name="Amadeo P."/>
            <person name="Zhao Q."/>
            <person name="Wortman J."/>
            <person name="Fraser-Liggett C."/>
            <person name="Carlton J."/>
        </authorList>
    </citation>
    <scope>NUCLEOTIDE SEQUENCE</scope>
    <source>
        <strain evidence="2">G3</strain>
    </source>
</reference>